<reference evidence="4 7" key="2">
    <citation type="submission" date="2019-07" db="EMBL/GenBank/DDBJ databases">
        <title>Whole genome shotgun sequence of Myxococcus fulvus NBRC 100333.</title>
        <authorList>
            <person name="Hosoyama A."/>
            <person name="Uohara A."/>
            <person name="Ohji S."/>
            <person name="Ichikawa N."/>
        </authorList>
    </citation>
    <scope>NUCLEOTIDE SEQUENCE [LARGE SCALE GENOMIC DNA]</scope>
    <source>
        <strain evidence="4 7">NBRC 100333</strain>
    </source>
</reference>
<feature type="domain" description="Scytovirin-like" evidence="3">
    <location>
        <begin position="62"/>
        <end position="145"/>
    </location>
</feature>
<dbReference type="InterPro" id="IPR049004">
    <property type="entry name" value="SVN-like_dom"/>
</dbReference>
<evidence type="ECO:0000313" key="6">
    <source>
        <dbReference type="Proteomes" id="UP000183760"/>
    </source>
</evidence>
<proteinExistence type="predicted"/>
<comment type="caution">
    <text evidence="4">The sequence shown here is derived from an EMBL/GenBank/DDBJ whole genome shotgun (WGS) entry which is preliminary data.</text>
</comment>
<reference evidence="5 6" key="1">
    <citation type="submission" date="2016-10" db="EMBL/GenBank/DDBJ databases">
        <authorList>
            <person name="Varghese N."/>
            <person name="Submissions S."/>
        </authorList>
    </citation>
    <scope>NUCLEOTIDE SEQUENCE [LARGE SCALE GENOMIC DNA]</scope>
    <source>
        <strain evidence="5 6">DSM 16525</strain>
    </source>
</reference>
<evidence type="ECO:0000313" key="5">
    <source>
        <dbReference type="EMBL" id="SEU21639.1"/>
    </source>
</evidence>
<dbReference type="AlphaFoldDB" id="A0A511T282"/>
<evidence type="ECO:0000313" key="7">
    <source>
        <dbReference type="Proteomes" id="UP000321514"/>
    </source>
</evidence>
<dbReference type="RefSeq" id="WP_143097242.1">
    <property type="nucleotide sequence ID" value="NZ_BJXR01000027.1"/>
</dbReference>
<keyword evidence="2" id="KW-0732">Signal</keyword>
<organism evidence="4 7">
    <name type="scientific">Myxococcus fulvus</name>
    <dbReference type="NCBI Taxonomy" id="33"/>
    <lineage>
        <taxon>Bacteria</taxon>
        <taxon>Pseudomonadati</taxon>
        <taxon>Myxococcota</taxon>
        <taxon>Myxococcia</taxon>
        <taxon>Myxococcales</taxon>
        <taxon>Cystobacterineae</taxon>
        <taxon>Myxococcaceae</taxon>
        <taxon>Myxococcus</taxon>
    </lineage>
</organism>
<feature type="signal peptide" evidence="2">
    <location>
        <begin position="1"/>
        <end position="25"/>
    </location>
</feature>
<dbReference type="Pfam" id="PF20888">
    <property type="entry name" value="SVN"/>
    <property type="match status" value="1"/>
</dbReference>
<name>A0A511T282_MYXFU</name>
<dbReference type="EMBL" id="BJXR01000027">
    <property type="protein sequence ID" value="GEN08269.1"/>
    <property type="molecule type" value="Genomic_DNA"/>
</dbReference>
<dbReference type="EMBL" id="FOIB01000006">
    <property type="protein sequence ID" value="SEU21639.1"/>
    <property type="molecule type" value="Genomic_DNA"/>
</dbReference>
<dbReference type="Proteomes" id="UP000321514">
    <property type="component" value="Unassembled WGS sequence"/>
</dbReference>
<evidence type="ECO:0000313" key="4">
    <source>
        <dbReference type="EMBL" id="GEN08269.1"/>
    </source>
</evidence>
<dbReference type="Proteomes" id="UP000183760">
    <property type="component" value="Unassembled WGS sequence"/>
</dbReference>
<sequence>MVSRSLIARNLMVPLAALLMVLTSACGPDNMEAPATEMESAPPDDSALEETSQEQSQCQFYNYYWDEGRNPGGPNRCTNSCQCDGMRTCSSAGWCQGTARPGVSCTSPNYYWNEAWNPGGSNRCWSACQCDGMRTCSPSGWCQGRSR</sequence>
<keyword evidence="6" id="KW-1185">Reference proteome</keyword>
<evidence type="ECO:0000256" key="2">
    <source>
        <dbReference type="SAM" id="SignalP"/>
    </source>
</evidence>
<accession>A0A511T282</accession>
<gene>
    <name evidence="4" type="ORF">MFU01_33060</name>
    <name evidence="5" type="ORF">SAMN05443572_106305</name>
</gene>
<dbReference type="PROSITE" id="PS51257">
    <property type="entry name" value="PROKAR_LIPOPROTEIN"/>
    <property type="match status" value="1"/>
</dbReference>
<feature type="region of interest" description="Disordered" evidence="1">
    <location>
        <begin position="31"/>
        <end position="54"/>
    </location>
</feature>
<feature type="chain" id="PRO_5022813287" description="Scytovirin-like domain-containing protein" evidence="2">
    <location>
        <begin position="26"/>
        <end position="147"/>
    </location>
</feature>
<dbReference type="OrthoDB" id="5381276at2"/>
<protein>
    <recommendedName>
        <fullName evidence="3">Scytovirin-like domain-containing protein</fullName>
    </recommendedName>
</protein>
<evidence type="ECO:0000259" key="3">
    <source>
        <dbReference type="Pfam" id="PF20888"/>
    </source>
</evidence>
<evidence type="ECO:0000256" key="1">
    <source>
        <dbReference type="SAM" id="MobiDB-lite"/>
    </source>
</evidence>